<sequence length="30" mass="3349">MYKSSVLIPCTLWKSDMGILPLLKILGKLS</sequence>
<protein>
    <submittedName>
        <fullName evidence="1">Uncharacterized protein</fullName>
    </submittedName>
</protein>
<dbReference type="AlphaFoldDB" id="A0A0E9TXS4"/>
<reference evidence="1" key="1">
    <citation type="submission" date="2014-11" db="EMBL/GenBank/DDBJ databases">
        <authorList>
            <person name="Amaro Gonzalez C."/>
        </authorList>
    </citation>
    <scope>NUCLEOTIDE SEQUENCE</scope>
</reference>
<evidence type="ECO:0000313" key="1">
    <source>
        <dbReference type="EMBL" id="JAH58252.1"/>
    </source>
</evidence>
<reference evidence="1" key="2">
    <citation type="journal article" date="2015" name="Fish Shellfish Immunol.">
        <title>Early steps in the European eel (Anguilla anguilla)-Vibrio vulnificus interaction in the gills: Role of the RtxA13 toxin.</title>
        <authorList>
            <person name="Callol A."/>
            <person name="Pajuelo D."/>
            <person name="Ebbesson L."/>
            <person name="Teles M."/>
            <person name="MacKenzie S."/>
            <person name="Amaro C."/>
        </authorList>
    </citation>
    <scope>NUCLEOTIDE SEQUENCE</scope>
</reference>
<name>A0A0E9TXS4_ANGAN</name>
<organism evidence="1">
    <name type="scientific">Anguilla anguilla</name>
    <name type="common">European freshwater eel</name>
    <name type="synonym">Muraena anguilla</name>
    <dbReference type="NCBI Taxonomy" id="7936"/>
    <lineage>
        <taxon>Eukaryota</taxon>
        <taxon>Metazoa</taxon>
        <taxon>Chordata</taxon>
        <taxon>Craniata</taxon>
        <taxon>Vertebrata</taxon>
        <taxon>Euteleostomi</taxon>
        <taxon>Actinopterygii</taxon>
        <taxon>Neopterygii</taxon>
        <taxon>Teleostei</taxon>
        <taxon>Anguilliformes</taxon>
        <taxon>Anguillidae</taxon>
        <taxon>Anguilla</taxon>
    </lineage>
</organism>
<proteinExistence type="predicted"/>
<accession>A0A0E9TXS4</accession>
<dbReference type="EMBL" id="GBXM01050325">
    <property type="protein sequence ID" value="JAH58252.1"/>
    <property type="molecule type" value="Transcribed_RNA"/>
</dbReference>